<reference evidence="1" key="4">
    <citation type="submission" date="2019-03" db="UniProtKB">
        <authorList>
            <consortium name="EnsemblPlants"/>
        </authorList>
    </citation>
    <scope>IDENTIFICATION</scope>
</reference>
<dbReference type="EnsemblPlants" id="AET4Gv20210100.6">
    <property type="protein sequence ID" value="AET4Gv20210100.6"/>
    <property type="gene ID" value="AET4Gv20210100"/>
</dbReference>
<proteinExistence type="predicted"/>
<sequence>MLHVMERTKDCFTVLFTSVYMGGHIDYRACLAGPKLDILKSWMAYYNILTSVRLFFVKSV</sequence>
<evidence type="ECO:0000313" key="2">
    <source>
        <dbReference type="Proteomes" id="UP000015105"/>
    </source>
</evidence>
<name>A0A453HJN6_AEGTS</name>
<reference evidence="1" key="3">
    <citation type="journal article" date="2017" name="Nature">
        <title>Genome sequence of the progenitor of the wheat D genome Aegilops tauschii.</title>
        <authorList>
            <person name="Luo M.C."/>
            <person name="Gu Y.Q."/>
            <person name="Puiu D."/>
            <person name="Wang H."/>
            <person name="Twardziok S.O."/>
            <person name="Deal K.R."/>
            <person name="Huo N."/>
            <person name="Zhu T."/>
            <person name="Wang L."/>
            <person name="Wang Y."/>
            <person name="McGuire P.E."/>
            <person name="Liu S."/>
            <person name="Long H."/>
            <person name="Ramasamy R.K."/>
            <person name="Rodriguez J.C."/>
            <person name="Van S.L."/>
            <person name="Yuan L."/>
            <person name="Wang Z."/>
            <person name="Xia Z."/>
            <person name="Xiao L."/>
            <person name="Anderson O.D."/>
            <person name="Ouyang S."/>
            <person name="Liang Y."/>
            <person name="Zimin A.V."/>
            <person name="Pertea G."/>
            <person name="Qi P."/>
            <person name="Bennetzen J.L."/>
            <person name="Dai X."/>
            <person name="Dawson M.W."/>
            <person name="Muller H.G."/>
            <person name="Kugler K."/>
            <person name="Rivarola-Duarte L."/>
            <person name="Spannagl M."/>
            <person name="Mayer K.F.X."/>
            <person name="Lu F.H."/>
            <person name="Bevan M.W."/>
            <person name="Leroy P."/>
            <person name="Li P."/>
            <person name="You F.M."/>
            <person name="Sun Q."/>
            <person name="Liu Z."/>
            <person name="Lyons E."/>
            <person name="Wicker T."/>
            <person name="Salzberg S.L."/>
            <person name="Devos K.M."/>
            <person name="Dvorak J."/>
        </authorList>
    </citation>
    <scope>NUCLEOTIDE SEQUENCE [LARGE SCALE GENOMIC DNA]</scope>
    <source>
        <strain evidence="1">cv. AL8/78</strain>
    </source>
</reference>
<protein>
    <submittedName>
        <fullName evidence="1">Uncharacterized protein</fullName>
    </submittedName>
</protein>
<reference evidence="1" key="5">
    <citation type="journal article" date="2021" name="G3 (Bethesda)">
        <title>Aegilops tauschii genome assembly Aet v5.0 features greater sequence contiguity and improved annotation.</title>
        <authorList>
            <person name="Wang L."/>
            <person name="Zhu T."/>
            <person name="Rodriguez J.C."/>
            <person name="Deal K.R."/>
            <person name="Dubcovsky J."/>
            <person name="McGuire P.E."/>
            <person name="Lux T."/>
            <person name="Spannagl M."/>
            <person name="Mayer K.F.X."/>
            <person name="Baldrich P."/>
            <person name="Meyers B.C."/>
            <person name="Huo N."/>
            <person name="Gu Y.Q."/>
            <person name="Zhou H."/>
            <person name="Devos K.M."/>
            <person name="Bennetzen J.L."/>
            <person name="Unver T."/>
            <person name="Budak H."/>
            <person name="Gulick P.J."/>
            <person name="Galiba G."/>
            <person name="Kalapos B."/>
            <person name="Nelson D.R."/>
            <person name="Li P."/>
            <person name="You F.M."/>
            <person name="Luo M.C."/>
            <person name="Dvorak J."/>
        </authorList>
    </citation>
    <scope>NUCLEOTIDE SEQUENCE [LARGE SCALE GENOMIC DNA]</scope>
    <source>
        <strain evidence="1">cv. AL8/78</strain>
    </source>
</reference>
<dbReference type="Gramene" id="AET4Gv20210100.6">
    <property type="protein sequence ID" value="AET4Gv20210100.6"/>
    <property type="gene ID" value="AET4Gv20210100"/>
</dbReference>
<reference evidence="2" key="1">
    <citation type="journal article" date="2014" name="Science">
        <title>Ancient hybridizations among the ancestral genomes of bread wheat.</title>
        <authorList>
            <consortium name="International Wheat Genome Sequencing Consortium,"/>
            <person name="Marcussen T."/>
            <person name="Sandve S.R."/>
            <person name="Heier L."/>
            <person name="Spannagl M."/>
            <person name="Pfeifer M."/>
            <person name="Jakobsen K.S."/>
            <person name="Wulff B.B."/>
            <person name="Steuernagel B."/>
            <person name="Mayer K.F."/>
            <person name="Olsen O.A."/>
        </authorList>
    </citation>
    <scope>NUCLEOTIDE SEQUENCE [LARGE SCALE GENOMIC DNA]</scope>
    <source>
        <strain evidence="2">cv. AL8/78</strain>
    </source>
</reference>
<accession>A0A453HJN6</accession>
<keyword evidence="2" id="KW-1185">Reference proteome</keyword>
<organism evidence="1 2">
    <name type="scientific">Aegilops tauschii subsp. strangulata</name>
    <name type="common">Goatgrass</name>
    <dbReference type="NCBI Taxonomy" id="200361"/>
    <lineage>
        <taxon>Eukaryota</taxon>
        <taxon>Viridiplantae</taxon>
        <taxon>Streptophyta</taxon>
        <taxon>Embryophyta</taxon>
        <taxon>Tracheophyta</taxon>
        <taxon>Spermatophyta</taxon>
        <taxon>Magnoliopsida</taxon>
        <taxon>Liliopsida</taxon>
        <taxon>Poales</taxon>
        <taxon>Poaceae</taxon>
        <taxon>BOP clade</taxon>
        <taxon>Pooideae</taxon>
        <taxon>Triticodae</taxon>
        <taxon>Triticeae</taxon>
        <taxon>Triticinae</taxon>
        <taxon>Aegilops</taxon>
    </lineage>
</organism>
<dbReference type="Proteomes" id="UP000015105">
    <property type="component" value="Chromosome 4D"/>
</dbReference>
<reference evidence="2" key="2">
    <citation type="journal article" date="2017" name="Nat. Plants">
        <title>The Aegilops tauschii genome reveals multiple impacts of transposons.</title>
        <authorList>
            <person name="Zhao G."/>
            <person name="Zou C."/>
            <person name="Li K."/>
            <person name="Wang K."/>
            <person name="Li T."/>
            <person name="Gao L."/>
            <person name="Zhang X."/>
            <person name="Wang H."/>
            <person name="Yang Z."/>
            <person name="Liu X."/>
            <person name="Jiang W."/>
            <person name="Mao L."/>
            <person name="Kong X."/>
            <person name="Jiao Y."/>
            <person name="Jia J."/>
        </authorList>
    </citation>
    <scope>NUCLEOTIDE SEQUENCE [LARGE SCALE GENOMIC DNA]</scope>
    <source>
        <strain evidence="2">cv. AL8/78</strain>
    </source>
</reference>
<dbReference type="AlphaFoldDB" id="A0A453HJN6"/>
<evidence type="ECO:0000313" key="1">
    <source>
        <dbReference type="EnsemblPlants" id="AET4Gv20210100.6"/>
    </source>
</evidence>